<keyword evidence="1" id="KW-0812">Transmembrane</keyword>
<evidence type="ECO:0000313" key="4">
    <source>
        <dbReference type="Proteomes" id="UP000236151"/>
    </source>
</evidence>
<proteinExistence type="predicted"/>
<evidence type="ECO:0000256" key="1">
    <source>
        <dbReference type="SAM" id="Phobius"/>
    </source>
</evidence>
<sequence length="171" mass="18872">MNMKLVVISVAKRKKVFPVRLLSWVLVAAYLTFMFVLSHQDGITSNSLSESIANALKPYMPVPAALGGSMYTTDFNGLIREFAHFLEFFILAILIHIALYSCRVREGRNAVLTLSICLLCAAIDEIHQSFVPGRSPVAIDLIIDAAGGIFGLIFVYLISIIKEKIRIGVVK</sequence>
<dbReference type="Proteomes" id="UP000236151">
    <property type="component" value="Unassembled WGS sequence"/>
</dbReference>
<dbReference type="NCBIfam" id="NF037970">
    <property type="entry name" value="vanZ_1"/>
    <property type="match status" value="1"/>
</dbReference>
<dbReference type="Pfam" id="PF04892">
    <property type="entry name" value="VanZ"/>
    <property type="match status" value="1"/>
</dbReference>
<keyword evidence="1" id="KW-0472">Membrane</keyword>
<name>A0A2K2FDA5_9CLOT</name>
<evidence type="ECO:0000259" key="2">
    <source>
        <dbReference type="Pfam" id="PF04892"/>
    </source>
</evidence>
<gene>
    <name evidence="3" type="ORF">CDQ84_10740</name>
</gene>
<dbReference type="EMBL" id="NIOJ01000026">
    <property type="protein sequence ID" value="PNT98607.1"/>
    <property type="molecule type" value="Genomic_DNA"/>
</dbReference>
<feature type="domain" description="VanZ-like" evidence="2">
    <location>
        <begin position="24"/>
        <end position="158"/>
    </location>
</feature>
<organism evidence="3 4">
    <name type="scientific">Clostridium thermosuccinogenes</name>
    <dbReference type="NCBI Taxonomy" id="84032"/>
    <lineage>
        <taxon>Bacteria</taxon>
        <taxon>Bacillati</taxon>
        <taxon>Bacillota</taxon>
        <taxon>Clostridia</taxon>
        <taxon>Eubacteriales</taxon>
        <taxon>Clostridiaceae</taxon>
        <taxon>Clostridium</taxon>
    </lineage>
</organism>
<dbReference type="AlphaFoldDB" id="A0A2K2FDA5"/>
<evidence type="ECO:0000313" key="3">
    <source>
        <dbReference type="EMBL" id="PNT98607.1"/>
    </source>
</evidence>
<feature type="transmembrane region" description="Helical" evidence="1">
    <location>
        <begin position="111"/>
        <end position="131"/>
    </location>
</feature>
<accession>A0A2K2FDA5</accession>
<dbReference type="InterPro" id="IPR006976">
    <property type="entry name" value="VanZ-like"/>
</dbReference>
<reference evidence="3 4" key="1">
    <citation type="submission" date="2017-06" db="EMBL/GenBank/DDBJ databases">
        <title>Investigating the central metabolism of Clostridium thermosuccinogenes.</title>
        <authorList>
            <person name="Koendjbiharie J.G."/>
            <person name="van Kranenburg R."/>
        </authorList>
    </citation>
    <scope>NUCLEOTIDE SEQUENCE [LARGE SCALE GENOMIC DNA]</scope>
    <source>
        <strain evidence="3 4">DSM 5806</strain>
    </source>
</reference>
<feature type="transmembrane region" description="Helical" evidence="1">
    <location>
        <begin position="137"/>
        <end position="158"/>
    </location>
</feature>
<feature type="transmembrane region" description="Helical" evidence="1">
    <location>
        <begin position="82"/>
        <end position="99"/>
    </location>
</feature>
<dbReference type="KEGG" id="cthd:CDO33_01350"/>
<keyword evidence="1" id="KW-1133">Transmembrane helix</keyword>
<protein>
    <recommendedName>
        <fullName evidence="2">VanZ-like domain-containing protein</fullName>
    </recommendedName>
</protein>
<feature type="transmembrane region" description="Helical" evidence="1">
    <location>
        <begin position="21"/>
        <end position="39"/>
    </location>
</feature>
<keyword evidence="4" id="KW-1185">Reference proteome</keyword>
<comment type="caution">
    <text evidence="3">The sequence shown here is derived from an EMBL/GenBank/DDBJ whole genome shotgun (WGS) entry which is preliminary data.</text>
</comment>